<dbReference type="EMBL" id="SHMP01000009">
    <property type="protein sequence ID" value="RZV06089.1"/>
    <property type="molecule type" value="Genomic_DNA"/>
</dbReference>
<gene>
    <name evidence="1" type="ORF">BDK88_4044</name>
</gene>
<proteinExistence type="predicted"/>
<organism evidence="1 2">
    <name type="scientific">Natrinema hispanicum</name>
    <dbReference type="NCBI Taxonomy" id="392421"/>
    <lineage>
        <taxon>Archaea</taxon>
        <taxon>Methanobacteriati</taxon>
        <taxon>Methanobacteriota</taxon>
        <taxon>Stenosarchaea group</taxon>
        <taxon>Halobacteria</taxon>
        <taxon>Halobacteriales</taxon>
        <taxon>Natrialbaceae</taxon>
        <taxon>Natrinema</taxon>
    </lineage>
</organism>
<dbReference type="Proteomes" id="UP000291097">
    <property type="component" value="Unassembled WGS sequence"/>
</dbReference>
<sequence length="35" mass="4102">MIEQIDHRGTRFTVGGEDDVDNARERCLRAELLER</sequence>
<reference evidence="1 2" key="1">
    <citation type="submission" date="2019-02" db="EMBL/GenBank/DDBJ databases">
        <title>Genomic Encyclopedia of Archaeal and Bacterial Type Strains, Phase II (KMG-II): from individual species to whole genera.</title>
        <authorList>
            <person name="Goeker M."/>
        </authorList>
    </citation>
    <scope>NUCLEOTIDE SEQUENCE [LARGE SCALE GENOMIC DNA]</scope>
    <source>
        <strain evidence="1 2">DSM 18328</strain>
    </source>
</reference>
<name>A0A482Y103_9EURY</name>
<evidence type="ECO:0000313" key="2">
    <source>
        <dbReference type="Proteomes" id="UP000291097"/>
    </source>
</evidence>
<evidence type="ECO:0000313" key="1">
    <source>
        <dbReference type="EMBL" id="RZV06089.1"/>
    </source>
</evidence>
<accession>A0A482Y103</accession>
<protein>
    <submittedName>
        <fullName evidence="1">Uncharacterized protein</fullName>
    </submittedName>
</protein>
<comment type="caution">
    <text evidence="1">The sequence shown here is derived from an EMBL/GenBank/DDBJ whole genome shotgun (WGS) entry which is preliminary data.</text>
</comment>
<dbReference type="AlphaFoldDB" id="A0A482Y103"/>